<name>A0A430FFT4_9BIFI</name>
<dbReference type="EMBL" id="QXGL01000006">
    <property type="protein sequence ID" value="RSX51697.1"/>
    <property type="molecule type" value="Genomic_DNA"/>
</dbReference>
<sequence>MMIYQPCFIALLLSYRQSLLLINDYSTCCKKSLNRGSLG</sequence>
<dbReference type="Proteomes" id="UP000287533">
    <property type="component" value="Unassembled WGS sequence"/>
</dbReference>
<proteinExistence type="predicted"/>
<gene>
    <name evidence="1" type="ORF">D2E25_1672</name>
</gene>
<reference evidence="1 2" key="1">
    <citation type="submission" date="2018-09" db="EMBL/GenBank/DDBJ databases">
        <title>Characterization of the phylogenetic diversity of five novel species belonging to the genus Bifidobacterium.</title>
        <authorList>
            <person name="Lugli G.A."/>
            <person name="Duranti S."/>
            <person name="Milani C."/>
        </authorList>
    </citation>
    <scope>NUCLEOTIDE SEQUENCE [LARGE SCALE GENOMIC DNA]</scope>
    <source>
        <strain evidence="1 2">2034B</strain>
    </source>
</reference>
<keyword evidence="2" id="KW-1185">Reference proteome</keyword>
<protein>
    <submittedName>
        <fullName evidence="1">Uncharacterized protein</fullName>
    </submittedName>
</protein>
<comment type="caution">
    <text evidence="1">The sequence shown here is derived from an EMBL/GenBank/DDBJ whole genome shotgun (WGS) entry which is preliminary data.</text>
</comment>
<evidence type="ECO:0000313" key="1">
    <source>
        <dbReference type="EMBL" id="RSX51697.1"/>
    </source>
</evidence>
<evidence type="ECO:0000313" key="2">
    <source>
        <dbReference type="Proteomes" id="UP000287533"/>
    </source>
</evidence>
<organism evidence="1 2">
    <name type="scientific">Bifidobacterium goeldii</name>
    <dbReference type="NCBI Taxonomy" id="2306975"/>
    <lineage>
        <taxon>Bacteria</taxon>
        <taxon>Bacillati</taxon>
        <taxon>Actinomycetota</taxon>
        <taxon>Actinomycetes</taxon>
        <taxon>Bifidobacteriales</taxon>
        <taxon>Bifidobacteriaceae</taxon>
        <taxon>Bifidobacterium</taxon>
    </lineage>
</organism>
<dbReference type="AlphaFoldDB" id="A0A430FFT4"/>
<accession>A0A430FFT4</accession>